<organism evidence="5 6">
    <name type="scientific">Candidatus Marsarchaeota G1 archaeon BE_D</name>
    <dbReference type="NCBI Taxonomy" id="1978156"/>
    <lineage>
        <taxon>Archaea</taxon>
        <taxon>Candidatus Marsarchaeota</taxon>
        <taxon>Candidatus Marsarchaeota group 1</taxon>
    </lineage>
</organism>
<dbReference type="Gene3D" id="3.40.50.970">
    <property type="match status" value="1"/>
</dbReference>
<dbReference type="PANTHER" id="PTHR47514:SF1">
    <property type="entry name" value="TRANSKETOLASE N-TERMINAL SECTION-RELATED"/>
    <property type="match status" value="1"/>
</dbReference>
<dbReference type="InterPro" id="IPR029061">
    <property type="entry name" value="THDP-binding"/>
</dbReference>
<dbReference type="SUPFAM" id="SSF52518">
    <property type="entry name" value="Thiamin diphosphate-binding fold (THDP-binding)"/>
    <property type="match status" value="1"/>
</dbReference>
<dbReference type="EMBL" id="NEXD01000025">
    <property type="protein sequence ID" value="PSN85653.1"/>
    <property type="molecule type" value="Genomic_DNA"/>
</dbReference>
<dbReference type="AlphaFoldDB" id="A0A2R6AH77"/>
<sequence length="273" mass="30506">MPKKELEQISSEIREDILMMLSEAGSGHPGGSLSAVEIVVTLYFVKMRHDPRNPYWPQRDRFLLSKGHAAPLLYAVLAKCGYFPREELKTLRKLGSRLQGHPDPTKLPGVEIPGGPEGIGLSEGIGMAFAAKLDKLDSRIYVLLGDGELNEGEIWEAAMCAAKYKLDNIVAIVDRNGIQQDGLTEEIMPIEPVAAKWKAFNWNVFEIDGYDFDQIINALNQAEQTKNRPSVIIAYTTKGKGVDFMEWRSEYHGKVPDKESVQKALTKLKRGYS</sequence>
<comment type="caution">
    <text evidence="5">The sequence shown here is derived from an EMBL/GenBank/DDBJ whole genome shotgun (WGS) entry which is preliminary data.</text>
</comment>
<dbReference type="CDD" id="cd02012">
    <property type="entry name" value="TPP_TK"/>
    <property type="match status" value="1"/>
</dbReference>
<protein>
    <submittedName>
        <fullName evidence="5">Transketolase</fullName>
    </submittedName>
</protein>
<dbReference type="Proteomes" id="UP000240569">
    <property type="component" value="Unassembled WGS sequence"/>
</dbReference>
<comment type="similarity">
    <text evidence="2">Belongs to the transketolase family.</text>
</comment>
<evidence type="ECO:0000256" key="3">
    <source>
        <dbReference type="ARBA" id="ARBA00023052"/>
    </source>
</evidence>
<feature type="domain" description="Transketolase N-terminal" evidence="4">
    <location>
        <begin position="13"/>
        <end position="267"/>
    </location>
</feature>
<gene>
    <name evidence="5" type="ORF">B9Q02_05505</name>
</gene>
<comment type="cofactor">
    <cofactor evidence="1">
        <name>thiamine diphosphate</name>
        <dbReference type="ChEBI" id="CHEBI:58937"/>
    </cofactor>
</comment>
<evidence type="ECO:0000256" key="2">
    <source>
        <dbReference type="ARBA" id="ARBA00007131"/>
    </source>
</evidence>
<dbReference type="InterPro" id="IPR005474">
    <property type="entry name" value="Transketolase_N"/>
</dbReference>
<dbReference type="GO" id="GO:0006082">
    <property type="term" value="P:organic acid metabolic process"/>
    <property type="evidence" value="ECO:0007669"/>
    <property type="project" value="UniProtKB-ARBA"/>
</dbReference>
<evidence type="ECO:0000259" key="4">
    <source>
        <dbReference type="Pfam" id="PF00456"/>
    </source>
</evidence>
<keyword evidence="3" id="KW-0786">Thiamine pyrophosphate</keyword>
<dbReference type="Pfam" id="PF00456">
    <property type="entry name" value="Transketolase_N"/>
    <property type="match status" value="1"/>
</dbReference>
<dbReference type="PANTHER" id="PTHR47514">
    <property type="entry name" value="TRANSKETOLASE N-TERMINAL SECTION-RELATED"/>
    <property type="match status" value="1"/>
</dbReference>
<evidence type="ECO:0000313" key="5">
    <source>
        <dbReference type="EMBL" id="PSN85653.1"/>
    </source>
</evidence>
<evidence type="ECO:0000313" key="6">
    <source>
        <dbReference type="Proteomes" id="UP000240569"/>
    </source>
</evidence>
<reference evidence="5 6" key="1">
    <citation type="submission" date="2017-04" db="EMBL/GenBank/DDBJ databases">
        <title>Novel microbial lineages endemic to geothermal iron-oxide mats fill important gaps in the evolutionary history of Archaea.</title>
        <authorList>
            <person name="Jay Z.J."/>
            <person name="Beam J.P."/>
            <person name="Dlakic M."/>
            <person name="Rusch D.B."/>
            <person name="Kozubal M.A."/>
            <person name="Inskeep W.P."/>
        </authorList>
    </citation>
    <scope>NUCLEOTIDE SEQUENCE [LARGE SCALE GENOMIC DNA]</scope>
    <source>
        <strain evidence="5">BE_D</strain>
    </source>
</reference>
<evidence type="ECO:0000256" key="1">
    <source>
        <dbReference type="ARBA" id="ARBA00001964"/>
    </source>
</evidence>
<name>A0A2R6AH77_9ARCH</name>
<dbReference type="GO" id="GO:0044272">
    <property type="term" value="P:sulfur compound biosynthetic process"/>
    <property type="evidence" value="ECO:0007669"/>
    <property type="project" value="UniProtKB-ARBA"/>
</dbReference>
<accession>A0A2R6AH77</accession>
<proteinExistence type="inferred from homology"/>